<reference evidence="10 11" key="1">
    <citation type="submission" date="2018-05" db="EMBL/GenBank/DDBJ databases">
        <authorList>
            <person name="Goeker M."/>
            <person name="Huntemann M."/>
            <person name="Clum A."/>
            <person name="Pillay M."/>
            <person name="Palaniappan K."/>
            <person name="Varghese N."/>
            <person name="Mikhailova N."/>
            <person name="Stamatis D."/>
            <person name="Reddy T."/>
            <person name="Daum C."/>
            <person name="Shapiro N."/>
            <person name="Ivanova N."/>
            <person name="Kyrpides N."/>
            <person name="Woyke T."/>
        </authorList>
    </citation>
    <scope>NUCLEOTIDE SEQUENCE [LARGE SCALE GENOMIC DNA]</scope>
    <source>
        <strain evidence="10 11">DSM 26524</strain>
    </source>
</reference>
<keyword evidence="3 7" id="KW-0028">Amino-acid biosynthesis</keyword>
<comment type="pathway">
    <text evidence="1 7">Metabolic intermediate biosynthesis; chorismate biosynthesis; chorismate from D-erythrose 4-phosphate and phosphoenolpyruvate: step 4/7.</text>
</comment>
<dbReference type="InterPro" id="IPR011342">
    <property type="entry name" value="Shikimate_DH"/>
</dbReference>
<comment type="similarity">
    <text evidence="7">Belongs to the shikimate dehydrogenase family.</text>
</comment>
<dbReference type="GO" id="GO:0050661">
    <property type="term" value="F:NADP binding"/>
    <property type="evidence" value="ECO:0007669"/>
    <property type="project" value="InterPro"/>
</dbReference>
<feature type="binding site" evidence="7">
    <location>
        <position position="107"/>
    </location>
    <ligand>
        <name>shikimate</name>
        <dbReference type="ChEBI" id="CHEBI:36208"/>
    </ligand>
</feature>
<dbReference type="PANTHER" id="PTHR21089">
    <property type="entry name" value="SHIKIMATE DEHYDROGENASE"/>
    <property type="match status" value="1"/>
</dbReference>
<feature type="binding site" evidence="7">
    <location>
        <begin position="131"/>
        <end position="135"/>
    </location>
    <ligand>
        <name>NADP(+)</name>
        <dbReference type="ChEBI" id="CHEBI:58349"/>
    </ligand>
</feature>
<dbReference type="InterPro" id="IPR041121">
    <property type="entry name" value="SDH_C"/>
</dbReference>
<evidence type="ECO:0000256" key="2">
    <source>
        <dbReference type="ARBA" id="ARBA00012962"/>
    </source>
</evidence>
<keyword evidence="4 7" id="KW-0521">NADP</keyword>
<dbReference type="EMBL" id="QGGY01000014">
    <property type="protein sequence ID" value="PWJ73112.1"/>
    <property type="molecule type" value="Genomic_DNA"/>
</dbReference>
<evidence type="ECO:0000256" key="7">
    <source>
        <dbReference type="HAMAP-Rule" id="MF_00222"/>
    </source>
</evidence>
<dbReference type="InterPro" id="IPR022893">
    <property type="entry name" value="Shikimate_DH_fam"/>
</dbReference>
<protein>
    <recommendedName>
        <fullName evidence="2 7">Shikimate dehydrogenase (NADP(+))</fullName>
        <shortName evidence="7">SDH</shortName>
        <ecNumber evidence="2 7">1.1.1.25</ecNumber>
    </recommendedName>
</protein>
<feature type="binding site" evidence="7">
    <location>
        <position position="67"/>
    </location>
    <ligand>
        <name>shikimate</name>
        <dbReference type="ChEBI" id="CHEBI:36208"/>
    </ligand>
</feature>
<dbReference type="PANTHER" id="PTHR21089:SF1">
    <property type="entry name" value="BIFUNCTIONAL 3-DEHYDROQUINATE DEHYDRATASE_SHIKIMATE DEHYDROGENASE, CHLOROPLASTIC"/>
    <property type="match status" value="1"/>
</dbReference>
<evidence type="ECO:0000259" key="8">
    <source>
        <dbReference type="Pfam" id="PF08501"/>
    </source>
</evidence>
<evidence type="ECO:0000313" key="11">
    <source>
        <dbReference type="Proteomes" id="UP000245412"/>
    </source>
</evidence>
<organism evidence="10 11">
    <name type="scientific">Murimonas intestini</name>
    <dbReference type="NCBI Taxonomy" id="1337051"/>
    <lineage>
        <taxon>Bacteria</taxon>
        <taxon>Bacillati</taxon>
        <taxon>Bacillota</taxon>
        <taxon>Clostridia</taxon>
        <taxon>Lachnospirales</taxon>
        <taxon>Lachnospiraceae</taxon>
        <taxon>Murimonas</taxon>
    </lineage>
</organism>
<feature type="binding site" evidence="7">
    <location>
        <position position="92"/>
    </location>
    <ligand>
        <name>shikimate</name>
        <dbReference type="ChEBI" id="CHEBI:36208"/>
    </ligand>
</feature>
<evidence type="ECO:0000256" key="4">
    <source>
        <dbReference type="ARBA" id="ARBA00022857"/>
    </source>
</evidence>
<keyword evidence="11" id="KW-1185">Reference proteome</keyword>
<dbReference type="GO" id="GO:0019632">
    <property type="term" value="P:shikimate metabolic process"/>
    <property type="evidence" value="ECO:0007669"/>
    <property type="project" value="InterPro"/>
</dbReference>
<dbReference type="EC" id="1.1.1.25" evidence="2 7"/>
<dbReference type="RefSeq" id="WP_109747974.1">
    <property type="nucleotide sequence ID" value="NZ_JANKBI010000014.1"/>
</dbReference>
<feature type="active site" description="Proton acceptor" evidence="7">
    <location>
        <position position="71"/>
    </location>
</feature>
<evidence type="ECO:0000256" key="3">
    <source>
        <dbReference type="ARBA" id="ARBA00022605"/>
    </source>
</evidence>
<feature type="binding site" evidence="7">
    <location>
        <position position="249"/>
    </location>
    <ligand>
        <name>NADP(+)</name>
        <dbReference type="ChEBI" id="CHEBI:58349"/>
    </ligand>
</feature>
<dbReference type="NCBIfam" id="TIGR00507">
    <property type="entry name" value="aroE"/>
    <property type="match status" value="1"/>
</dbReference>
<dbReference type="GO" id="GO:0008652">
    <property type="term" value="P:amino acid biosynthetic process"/>
    <property type="evidence" value="ECO:0007669"/>
    <property type="project" value="UniProtKB-KW"/>
</dbReference>
<dbReference type="SUPFAM" id="SSF53223">
    <property type="entry name" value="Aminoacid dehydrogenase-like, N-terminal domain"/>
    <property type="match status" value="1"/>
</dbReference>
<dbReference type="Gene3D" id="3.40.50.720">
    <property type="entry name" value="NAD(P)-binding Rossmann-like Domain"/>
    <property type="match status" value="1"/>
</dbReference>
<evidence type="ECO:0000256" key="1">
    <source>
        <dbReference type="ARBA" id="ARBA00004871"/>
    </source>
</evidence>
<accession>A0AB73T081</accession>
<gene>
    <name evidence="7" type="primary">aroE</name>
    <name evidence="10" type="ORF">C7383_11480</name>
</gene>
<proteinExistence type="inferred from homology"/>
<dbReference type="Pfam" id="PF18317">
    <property type="entry name" value="SDH_C"/>
    <property type="match status" value="1"/>
</dbReference>
<feature type="binding site" evidence="7">
    <location>
        <position position="256"/>
    </location>
    <ligand>
        <name>shikimate</name>
        <dbReference type="ChEBI" id="CHEBI:36208"/>
    </ligand>
</feature>
<dbReference type="Pfam" id="PF08501">
    <property type="entry name" value="Shikimate_dh_N"/>
    <property type="match status" value="1"/>
</dbReference>
<feature type="domain" description="Shikimate dehydrogenase substrate binding N-terminal" evidence="8">
    <location>
        <begin position="12"/>
        <end position="94"/>
    </location>
</feature>
<keyword evidence="6 7" id="KW-0057">Aromatic amino acid biosynthesis</keyword>
<comment type="caution">
    <text evidence="10">The sequence shown here is derived from an EMBL/GenBank/DDBJ whole genome shotgun (WGS) entry which is preliminary data.</text>
</comment>
<dbReference type="GO" id="GO:0009073">
    <property type="term" value="P:aromatic amino acid family biosynthetic process"/>
    <property type="evidence" value="ECO:0007669"/>
    <property type="project" value="UniProtKB-KW"/>
</dbReference>
<feature type="binding site" evidence="7">
    <location>
        <position position="83"/>
    </location>
    <ligand>
        <name>NADP(+)</name>
        <dbReference type="ChEBI" id="CHEBI:58349"/>
    </ligand>
</feature>
<dbReference type="GO" id="GO:0004764">
    <property type="term" value="F:shikimate 3-dehydrogenase (NADP+) activity"/>
    <property type="evidence" value="ECO:0007669"/>
    <property type="project" value="UniProtKB-UniRule"/>
</dbReference>
<keyword evidence="5 7" id="KW-0560">Oxidoreductase</keyword>
<dbReference type="HAMAP" id="MF_00222">
    <property type="entry name" value="Shikimate_DH_AroE"/>
    <property type="match status" value="1"/>
</dbReference>
<dbReference type="InterPro" id="IPR036291">
    <property type="entry name" value="NAD(P)-bd_dom_sf"/>
</dbReference>
<feature type="binding site" evidence="7">
    <location>
        <position position="226"/>
    </location>
    <ligand>
        <name>NADP(+)</name>
        <dbReference type="ChEBI" id="CHEBI:58349"/>
    </ligand>
</feature>
<sequence>MSKNYRAELVGVIGDPVDGNPTGVMEEAGFAALGLNFRYLTIKVLPQDLEDAIRGVRAFHMRGINLTMPHKVQVIPYLDELTEAAGIIGAVNTVINQDGKLIGENTDGKGFMIALENEGIPVKGTHITMLGAGGAAKAIAVECALAGASEIKIINRDKTRGVALAELITSRTGCTAEYIPWTEKKTVPADTNILINGTSAGLFPDIDMCPDLDYATIHEGMTVCDVVFNPVDPLFLQKSRANGARTVNGIGMLVNQGAMNFRLWTGREAPVDVMYKTLEAEFSEE</sequence>
<comment type="catalytic activity">
    <reaction evidence="7">
        <text>shikimate + NADP(+) = 3-dehydroshikimate + NADPH + H(+)</text>
        <dbReference type="Rhea" id="RHEA:17737"/>
        <dbReference type="ChEBI" id="CHEBI:15378"/>
        <dbReference type="ChEBI" id="CHEBI:16630"/>
        <dbReference type="ChEBI" id="CHEBI:36208"/>
        <dbReference type="ChEBI" id="CHEBI:57783"/>
        <dbReference type="ChEBI" id="CHEBI:58349"/>
        <dbReference type="EC" id="1.1.1.25"/>
    </reaction>
</comment>
<comment type="subunit">
    <text evidence="7">Homodimer.</text>
</comment>
<evidence type="ECO:0000259" key="9">
    <source>
        <dbReference type="Pfam" id="PF18317"/>
    </source>
</evidence>
<name>A0AB73T081_9FIRM</name>
<feature type="domain" description="SDH C-terminal" evidence="9">
    <location>
        <begin position="249"/>
        <end position="279"/>
    </location>
</feature>
<evidence type="ECO:0000256" key="5">
    <source>
        <dbReference type="ARBA" id="ARBA00023002"/>
    </source>
</evidence>
<dbReference type="SUPFAM" id="SSF51735">
    <property type="entry name" value="NAD(P)-binding Rossmann-fold domains"/>
    <property type="match status" value="1"/>
</dbReference>
<dbReference type="InterPro" id="IPR046346">
    <property type="entry name" value="Aminoacid_DH-like_N_sf"/>
</dbReference>
<evidence type="ECO:0000313" key="10">
    <source>
        <dbReference type="EMBL" id="PWJ73112.1"/>
    </source>
</evidence>
<comment type="caution">
    <text evidence="7">Lacks conserved residue(s) required for the propagation of feature annotation.</text>
</comment>
<evidence type="ECO:0000256" key="6">
    <source>
        <dbReference type="ARBA" id="ARBA00023141"/>
    </source>
</evidence>
<dbReference type="Gene3D" id="3.40.50.10860">
    <property type="entry name" value="Leucine Dehydrogenase, chain A, domain 1"/>
    <property type="match status" value="1"/>
</dbReference>
<dbReference type="AlphaFoldDB" id="A0AB73T081"/>
<dbReference type="GO" id="GO:0009423">
    <property type="term" value="P:chorismate biosynthetic process"/>
    <property type="evidence" value="ECO:0007669"/>
    <property type="project" value="UniProtKB-UniRule"/>
</dbReference>
<dbReference type="CDD" id="cd01065">
    <property type="entry name" value="NAD_bind_Shikimate_DH"/>
    <property type="match status" value="1"/>
</dbReference>
<dbReference type="Proteomes" id="UP000245412">
    <property type="component" value="Unassembled WGS sequence"/>
</dbReference>
<comment type="function">
    <text evidence="7">Involved in the biosynthesis of the chorismate, which leads to the biosynthesis of aromatic amino acids. Catalyzes the reversible NADPH linked reduction of 3-dehydroshikimate (DHSA) to yield shikimate (SA).</text>
</comment>
<dbReference type="InterPro" id="IPR013708">
    <property type="entry name" value="Shikimate_DH-bd_N"/>
</dbReference>